<dbReference type="GO" id="GO:0022857">
    <property type="term" value="F:transmembrane transporter activity"/>
    <property type="evidence" value="ECO:0007669"/>
    <property type="project" value="InterPro"/>
</dbReference>
<keyword evidence="1" id="KW-1133">Transmembrane helix</keyword>
<accession>E8Z6Q7</accession>
<feature type="transmembrane region" description="Helical" evidence="1">
    <location>
        <begin position="185"/>
        <end position="209"/>
    </location>
</feature>
<protein>
    <recommendedName>
        <fullName evidence="3">Major facilitator superfamily (MFS) profile domain-containing protein</fullName>
    </recommendedName>
</protein>
<feature type="transmembrane region" description="Helical" evidence="1">
    <location>
        <begin position="58"/>
        <end position="79"/>
    </location>
</feature>
<dbReference type="AlphaFoldDB" id="E8Z6Q7"/>
<dbReference type="InterPro" id="IPR036259">
    <property type="entry name" value="MFS_trans_sf"/>
</dbReference>
<keyword evidence="1" id="KW-0812">Transmembrane</keyword>
<feature type="transmembrane region" description="Helical" evidence="1">
    <location>
        <begin position="229"/>
        <end position="252"/>
    </location>
</feature>
<organism evidence="2">
    <name type="scientific">Prorocentrum minimum</name>
    <name type="common">Dinoflagellate</name>
    <name type="synonym">Exuviaella minima</name>
    <dbReference type="NCBI Taxonomy" id="39449"/>
    <lineage>
        <taxon>Eukaryota</taxon>
        <taxon>Sar</taxon>
        <taxon>Alveolata</taxon>
        <taxon>Dinophyceae</taxon>
        <taxon>Prorocentrales</taxon>
        <taxon>Prorocentraceae</taxon>
        <taxon>Prorocentrum</taxon>
    </lineage>
</organism>
<feature type="transmembrane region" description="Helical" evidence="1">
    <location>
        <begin position="99"/>
        <end position="117"/>
    </location>
</feature>
<evidence type="ECO:0000313" key="2">
    <source>
        <dbReference type="EMBL" id="ACU45137.1"/>
    </source>
</evidence>
<reference evidence="2" key="1">
    <citation type="submission" date="2008-12" db="EMBL/GenBank/DDBJ databases">
        <authorList>
            <person name="Zhang H."/>
            <person name="Lin S."/>
        </authorList>
    </citation>
    <scope>NUCLEOTIDE SEQUENCE</scope>
    <source>
        <strain evidence="2">CCMP696</strain>
    </source>
</reference>
<dbReference type="InterPro" id="IPR011701">
    <property type="entry name" value="MFS"/>
</dbReference>
<dbReference type="SUPFAM" id="SSF103473">
    <property type="entry name" value="MFS general substrate transporter"/>
    <property type="match status" value="1"/>
</dbReference>
<dbReference type="Pfam" id="PF07690">
    <property type="entry name" value="MFS_1"/>
    <property type="match status" value="1"/>
</dbReference>
<dbReference type="EMBL" id="FJ600104">
    <property type="protein sequence ID" value="ACU45137.1"/>
    <property type="molecule type" value="mRNA"/>
</dbReference>
<dbReference type="Gene3D" id="1.20.1250.20">
    <property type="entry name" value="MFS general substrate transporter like domains"/>
    <property type="match status" value="1"/>
</dbReference>
<feature type="transmembrane region" description="Helical" evidence="1">
    <location>
        <begin position="153"/>
        <end position="173"/>
    </location>
</feature>
<name>E8Z6Q7_PROMN</name>
<proteinExistence type="evidence at transcript level"/>
<sequence length="269" mass="28734">MKIANPTAQLNTSDQARIEAVGSTIGTTEQETNDSVDKAMPAAVGKLTRIDLLRQRKFWLVATGVSCIMLPGFGIKLLISPQLYAVYQSSEDAQSTASFVFLVAYAFMRLLTGVFADRCGVKPLLLVLGTLQVVTLAVLGVCVINRWPETWVVALDAIVGLSLAGSKVLMQVWCMHLWGAASSGVAFGMVNIGFGVAAIVGSVSAWWALCQMRMIDGMPLQGEQPELELSFAVWLWACSLLTAVGVICIAAVKASDQQAVAPPRNDAKV</sequence>
<evidence type="ECO:0000256" key="1">
    <source>
        <dbReference type="SAM" id="Phobius"/>
    </source>
</evidence>
<evidence type="ECO:0008006" key="3">
    <source>
        <dbReference type="Google" id="ProtNLM"/>
    </source>
</evidence>
<reference evidence="2" key="2">
    <citation type="book" date="2010" name="PROCEEDINGS OF 13TH INTERNATIONAL CONFERENCE ON HARMFUL ALGAE" publisher="International Society For The Study of Harmful Algae" city="Hong Kong, China">
        <title>Dinoflagellate meta-transcriptomics enabled by spliced leader.</title>
        <editorList>
            <person name="Unknown A."/>
        </editorList>
        <authorList>
            <person name="Lin S."/>
            <person name="Zhang H."/>
        </authorList>
    </citation>
    <scope>NUCLEOTIDE SEQUENCE</scope>
    <source>
        <strain evidence="2">CCMP696</strain>
    </source>
</reference>
<feature type="transmembrane region" description="Helical" evidence="1">
    <location>
        <begin position="124"/>
        <end position="147"/>
    </location>
</feature>
<keyword evidence="1" id="KW-0472">Membrane</keyword>